<protein>
    <submittedName>
        <fullName evidence="1">Uncharacterized protein</fullName>
    </submittedName>
</protein>
<dbReference type="AlphaFoldDB" id="A0A1S2NAE9"/>
<evidence type="ECO:0000313" key="1">
    <source>
        <dbReference type="EMBL" id="OIJ42067.1"/>
    </source>
</evidence>
<gene>
    <name evidence="1" type="ORF">LO55_2584</name>
</gene>
<sequence>MTVIARCTNAGPLGQQIRTRSFVSLLTRLLRRG</sequence>
<proteinExistence type="predicted"/>
<dbReference type="Proteomes" id="UP000180246">
    <property type="component" value="Unassembled WGS sequence"/>
</dbReference>
<comment type="caution">
    <text evidence="1">The sequence shown here is derived from an EMBL/GenBank/DDBJ whole genome shotgun (WGS) entry which is preliminary data.</text>
</comment>
<dbReference type="EMBL" id="JRYB01000001">
    <property type="protein sequence ID" value="OIJ42067.1"/>
    <property type="molecule type" value="Genomic_DNA"/>
</dbReference>
<organism evidence="1 2">
    <name type="scientific">Massilia timonae</name>
    <dbReference type="NCBI Taxonomy" id="47229"/>
    <lineage>
        <taxon>Bacteria</taxon>
        <taxon>Pseudomonadati</taxon>
        <taxon>Pseudomonadota</taxon>
        <taxon>Betaproteobacteria</taxon>
        <taxon>Burkholderiales</taxon>
        <taxon>Oxalobacteraceae</taxon>
        <taxon>Telluria group</taxon>
        <taxon>Massilia</taxon>
    </lineage>
</organism>
<name>A0A1S2NAE9_9BURK</name>
<accession>A0A1S2NAE9</accession>
<reference evidence="1 2" key="1">
    <citation type="submission" date="2014-10" db="EMBL/GenBank/DDBJ databases">
        <authorList>
            <person name="Seo M.-J."/>
            <person name="Seok Y.J."/>
            <person name="Cha I.-T."/>
        </authorList>
    </citation>
    <scope>NUCLEOTIDE SEQUENCE [LARGE SCALE GENOMIC DNA]</scope>
    <source>
        <strain evidence="1 2">NEU</strain>
    </source>
</reference>
<evidence type="ECO:0000313" key="2">
    <source>
        <dbReference type="Proteomes" id="UP000180246"/>
    </source>
</evidence>